<reference evidence="2" key="1">
    <citation type="journal article" date="2005" name="Science">
        <title>Comparative genomics of trypanosomatid parasitic protozoa.</title>
        <authorList>
            <person name="El-Sayed N.M."/>
            <person name="Myler P.J."/>
            <person name="Blandin G."/>
            <person name="Berriman M."/>
            <person name="Crabtree J."/>
            <person name="Aggarwal G."/>
            <person name="Caler E."/>
            <person name="Renauld H."/>
            <person name="Worthey E.A."/>
            <person name="Hertz-Fowler C."/>
            <person name="Ghedin E."/>
            <person name="Peacock C."/>
            <person name="Bartholomeu D.C."/>
            <person name="Haas B.J."/>
            <person name="Tran A.N."/>
            <person name="Wortman J.R."/>
            <person name="Alsmark U.C."/>
            <person name="Angiuoli S."/>
            <person name="Anupama A."/>
            <person name="Badger J."/>
            <person name="Bringaud F."/>
            <person name="Cadag E."/>
            <person name="Carlton J.M."/>
            <person name="Cerqueira G.C."/>
            <person name="Creasy T."/>
            <person name="Delcher A.L."/>
            <person name="Djikeng A."/>
            <person name="Embley T.M."/>
            <person name="Hauser C."/>
            <person name="Ivens A.C."/>
            <person name="Kummerfeld S.K."/>
            <person name="Pereira-Leal J.B."/>
            <person name="Nilsson D."/>
            <person name="Peterson J."/>
            <person name="Salzberg S.L."/>
            <person name="Shallom J."/>
            <person name="Silva J.C."/>
            <person name="Sundaram J."/>
            <person name="Westenberger S."/>
            <person name="White O."/>
            <person name="Melville S.E."/>
            <person name="Donelson J.E."/>
            <person name="Andersson B."/>
            <person name="Stuart K.D."/>
            <person name="Hall N."/>
        </authorList>
    </citation>
    <scope>NUCLEOTIDE SEQUENCE</scope>
    <source>
        <strain evidence="2">927/4 GUTat10.1</strain>
    </source>
</reference>
<dbReference type="KEGG" id="tbr:Tb927.4.150"/>
<reference evidence="1" key="3">
    <citation type="submission" date="2005-04" db="EMBL/GenBank/DDBJ databases">
        <title>.</title>
        <authorList>
            <person name="Ghedin E."/>
            <person name="Blandin G."/>
            <person name="Bartholomeu D."/>
            <person name="Caler E."/>
            <person name="Haas B."/>
            <person name="Hannick L."/>
            <person name="Shallom J."/>
            <person name="Hou L."/>
            <person name="Djikeng A."/>
            <person name="Feldblyum T."/>
            <person name="Hostetler J."/>
            <person name="Johnson J."/>
            <person name="Jones K."/>
            <person name="Koo H.L."/>
            <person name="Larkin C."/>
            <person name="Pai G."/>
            <person name="Peterson J."/>
            <person name="Khalak H.G."/>
            <person name="Salzberg S."/>
            <person name="Simpson A.J."/>
            <person name="Tallon L."/>
            <person name="Van Aken S."/>
            <person name="Wanless D."/>
            <person name="White O."/>
            <person name="Wortman J."/>
            <person name="Fraser C.M."/>
            <person name="El-Sayed N.M.A."/>
        </authorList>
    </citation>
    <scope>NUCLEOTIDE SEQUENCE</scope>
    <source>
        <strain evidence="1">GUTat10.1</strain>
    </source>
</reference>
<gene>
    <name evidence="2" type="primary">Tb04.5D20.120</name>
    <name evidence="1" type="ORF">Tb927.4.150</name>
</gene>
<reference evidence="2" key="4">
    <citation type="submission" date="2005-04" db="EMBL/GenBank/DDBJ databases">
        <title>Sequencing, closure, and annotation of Trypanosoma brucei chromosomes 2 through 8.</title>
        <authorList>
            <person name="Ghedin E."/>
            <person name="Blandin G."/>
            <person name="Bartholomeu D."/>
            <person name="Caler E."/>
            <person name="Haas B."/>
            <person name="Hannick L."/>
            <person name="Shallom J."/>
            <person name="Hou L."/>
            <person name="Djikeng A."/>
            <person name="Feldblyum T."/>
            <person name="Hostetler J."/>
            <person name="Johnson J."/>
            <person name="Jones K."/>
            <person name="Koo H.L."/>
            <person name="Larkin C."/>
            <person name="Pai G."/>
            <person name="Peterson J."/>
            <person name="Khalak H.G."/>
            <person name="Salzberg S."/>
            <person name="Simpson A.J."/>
            <person name="Tallon L."/>
            <person name="Van Aken S."/>
            <person name="Wanless D."/>
            <person name="White O."/>
            <person name="Wortman J."/>
            <person name="Fraser C.M."/>
            <person name="El-Sayed N.M.A."/>
        </authorList>
    </citation>
    <scope>NUCLEOTIDE SEQUENCE</scope>
    <source>
        <strain evidence="2">927/4 GUTat10.1</strain>
    </source>
</reference>
<proteinExistence type="predicted"/>
<evidence type="ECO:0000313" key="3">
    <source>
        <dbReference type="Proteomes" id="UP000008524"/>
    </source>
</evidence>
<reference evidence="2 3" key="2">
    <citation type="journal article" date="2005" name="Science">
        <title>The genome of the African trypanosome Trypanosoma brucei.</title>
        <authorList>
            <person name="Berriman M."/>
            <person name="Ghedin E."/>
            <person name="Hertz-Fowler C."/>
            <person name="Blandin G."/>
            <person name="Renauld H."/>
            <person name="Bartholomeu D.C."/>
            <person name="Lennard N.J."/>
            <person name="Caler E."/>
            <person name="Hamlin N.E."/>
            <person name="Haas B."/>
            <person name="Bohme U."/>
            <person name="Hannick L."/>
            <person name="Aslett M.A."/>
            <person name="Shallom J."/>
            <person name="Marcello L."/>
            <person name="Hou L."/>
            <person name="Wickstead B."/>
            <person name="Alsmark U.C."/>
            <person name="Arrowsmith C."/>
            <person name="Atkin R.J."/>
            <person name="Barron A.J."/>
            <person name="Bringaud F."/>
            <person name="Brooks K."/>
            <person name="Carrington M."/>
            <person name="Cherevach I."/>
            <person name="Chillingworth T.J."/>
            <person name="Churcher C."/>
            <person name="Clark L.N."/>
            <person name="Corton C.H."/>
            <person name="Cronin A."/>
            <person name="Davies R.M."/>
            <person name="Doggett J."/>
            <person name="Djikeng A."/>
            <person name="Feldblyum T."/>
            <person name="Field M.C."/>
            <person name="Fraser A."/>
            <person name="Goodhead I."/>
            <person name="Hance Z."/>
            <person name="Harper D."/>
            <person name="Harris B.R."/>
            <person name="Hauser H."/>
            <person name="Hostetler J."/>
            <person name="Ivens A."/>
            <person name="Jagels K."/>
            <person name="Johnson D."/>
            <person name="Johnson J."/>
            <person name="Jones K."/>
            <person name="Kerhornou A.X."/>
            <person name="Koo H."/>
            <person name="Larke N."/>
            <person name="Landfear S."/>
            <person name="Larkin C."/>
            <person name="Leech V."/>
            <person name="Line A."/>
            <person name="Lord A."/>
            <person name="Macleod A."/>
            <person name="Mooney P.J."/>
            <person name="Moule S."/>
            <person name="Martin D.M."/>
            <person name="Morgan G.W."/>
            <person name="Mungall K."/>
            <person name="Norbertczak H."/>
            <person name="Ormond D."/>
            <person name="Pai G."/>
            <person name="Peacock C.S."/>
            <person name="Peterson J."/>
            <person name="Quail M.A."/>
            <person name="Rabbinowitsch E."/>
            <person name="Rajandream M.A."/>
            <person name="Reitter C."/>
            <person name="Salzberg S.L."/>
            <person name="Sanders M."/>
            <person name="Schobel S."/>
            <person name="Sharp S."/>
            <person name="Simmonds M."/>
            <person name="Simpson A.J."/>
            <person name="Tallon L."/>
            <person name="Turner C.M."/>
            <person name="Tait A."/>
            <person name="Tivey A.R."/>
            <person name="Van Aken S."/>
            <person name="Walker D."/>
            <person name="Wanless D."/>
            <person name="Wang S."/>
            <person name="White B."/>
            <person name="White O."/>
            <person name="Whitehead S."/>
            <person name="Woodward J."/>
            <person name="Wortman J."/>
            <person name="Adams M.D."/>
            <person name="Embley T.M."/>
            <person name="Gull K."/>
            <person name="Ullu E."/>
            <person name="Barry J.D."/>
            <person name="Fairlamb A.H."/>
            <person name="Opperdoes F."/>
            <person name="Barrell B.G."/>
            <person name="Donelson J.E."/>
            <person name="Hall N."/>
            <person name="Fraser C.M."/>
            <person name="Melville S.E."/>
            <person name="El-Sayed N.M."/>
        </authorList>
    </citation>
    <scope>NUCLEOTIDE SEQUENCE [LARGE SCALE GENOMIC DNA]</scope>
    <source>
        <strain evidence="2 3">927/4 GUTat10.1</strain>
    </source>
</reference>
<organism evidence="1 3">
    <name type="scientific">Trypanosoma brucei brucei (strain 927/4 GUTat10.1)</name>
    <dbReference type="NCBI Taxonomy" id="185431"/>
    <lineage>
        <taxon>Eukaryota</taxon>
        <taxon>Discoba</taxon>
        <taxon>Euglenozoa</taxon>
        <taxon>Kinetoplastea</taxon>
        <taxon>Metakinetoplastina</taxon>
        <taxon>Trypanosomatida</taxon>
        <taxon>Trypanosomatidae</taxon>
        <taxon>Trypanosoma</taxon>
    </lineage>
</organism>
<dbReference type="InParanoid" id="Q57UV4"/>
<dbReference type="Pfam" id="PF06680">
    <property type="entry name" value="DUF1181"/>
    <property type="match status" value="1"/>
</dbReference>
<dbReference type="Proteomes" id="UP000008524">
    <property type="component" value="Chromosome 4"/>
</dbReference>
<sequence length="141" mass="16043">MFQLVSAAEVNKAHVSYPGGVSMCLRFPFCHCVWAHAMTLIEISGQYHRWVARGENEDWDYSNNFVVACVVLLENIATNEREGKCHLTFHAATSMHKNYMLVALQGKVVKAKVSFRFREVQRLPDTTVRNYCCCVLQALGQ</sequence>
<dbReference type="GeneID" id="3656537"/>
<evidence type="ECO:0000313" key="2">
    <source>
        <dbReference type="EMBL" id="AAZ10612.1"/>
    </source>
</evidence>
<dbReference type="EMBL" id="CP000067">
    <property type="protein sequence ID" value="AAZ10612.1"/>
    <property type="molecule type" value="Genomic_DNA"/>
</dbReference>
<dbReference type="PaxDb" id="5691-AAZ10612"/>
<name>Q57UV4_TRYB2</name>
<evidence type="ECO:0000313" key="1">
    <source>
        <dbReference type="EMBL" id="AAX70623.1"/>
    </source>
</evidence>
<keyword evidence="3" id="KW-1185">Reference proteome</keyword>
<dbReference type="VEuPathDB" id="TriTrypDB:Tb927.4.150"/>
<dbReference type="InterPro" id="IPR009566">
    <property type="entry name" value="DUF1181"/>
</dbReference>
<dbReference type="AlphaFoldDB" id="Q57UV4"/>
<protein>
    <submittedName>
        <fullName evidence="1">Uncharacterized protein</fullName>
    </submittedName>
</protein>
<accession>D6XEV7</accession>
<dbReference type="EMBL" id="AC159449">
    <property type="protein sequence ID" value="AAX70623.1"/>
    <property type="molecule type" value="Genomic_DNA"/>
</dbReference>
<dbReference type="GO" id="GO:0005737">
    <property type="term" value="C:cytoplasm"/>
    <property type="evidence" value="ECO:0006056"/>
    <property type="project" value="Others"/>
</dbReference>
<accession>Q57UV4</accession>
<dbReference type="RefSeq" id="XP_844171.1">
    <property type="nucleotide sequence ID" value="XM_839078.1"/>
</dbReference>